<dbReference type="VEuPathDB" id="FungiDB:MELLADRAFT_124017"/>
<dbReference type="Proteomes" id="UP000001072">
    <property type="component" value="Unassembled WGS sequence"/>
</dbReference>
<evidence type="ECO:0000313" key="2">
    <source>
        <dbReference type="EMBL" id="EGF99338.1"/>
    </source>
</evidence>
<evidence type="ECO:0000256" key="1">
    <source>
        <dbReference type="SAM" id="SignalP"/>
    </source>
</evidence>
<evidence type="ECO:0007829" key="4">
    <source>
        <dbReference type="PDB" id="6SGO"/>
    </source>
</evidence>
<dbReference type="SMR" id="F4S7L2"/>
<keyword evidence="3" id="KW-1185">Reference proteome</keyword>
<dbReference type="AlphaFoldDB" id="F4S7L2"/>
<evidence type="ECO:0000313" key="3">
    <source>
        <dbReference type="Proteomes" id="UP000001072"/>
    </source>
</evidence>
<organism evidence="3">
    <name type="scientific">Melampsora larici-populina (strain 98AG31 / pathotype 3-4-7)</name>
    <name type="common">Poplar leaf rust fungus</name>
    <dbReference type="NCBI Taxonomy" id="747676"/>
    <lineage>
        <taxon>Eukaryota</taxon>
        <taxon>Fungi</taxon>
        <taxon>Dikarya</taxon>
        <taxon>Basidiomycota</taxon>
        <taxon>Pucciniomycotina</taxon>
        <taxon>Pucciniomycetes</taxon>
        <taxon>Pucciniales</taxon>
        <taxon>Melampsoraceae</taxon>
        <taxon>Melampsora</taxon>
    </lineage>
</organism>
<protein>
    <submittedName>
        <fullName evidence="2">Secreted protein</fullName>
    </submittedName>
</protein>
<reference evidence="4" key="2">
    <citation type="journal article" date="2019" name="Sci. Rep.">
        <title>Structural genomics applied to the rust fungus Melampsora larici-populina reveals two candidate effector proteins adopting cystine knot and NTF2-like protein folds.</title>
        <authorList>
            <person name="de Guillen K."/>
            <person name="Lorrain C."/>
            <person name="Tsan P."/>
            <person name="Barthe P."/>
            <person name="Petre B."/>
            <person name="Saveleva N."/>
            <person name="Rouhier N."/>
            <person name="Duplessis S."/>
            <person name="Padilla A."/>
            <person name="Hecker A."/>
        </authorList>
    </citation>
    <scope>STRUCTURE BY NMR OF 28-165</scope>
</reference>
<keyword evidence="4" id="KW-0002">3D-structure</keyword>
<dbReference type="GeneID" id="18926571"/>
<feature type="signal peptide" evidence="1">
    <location>
        <begin position="1"/>
        <end position="27"/>
    </location>
</feature>
<dbReference type="EMBL" id="GL883160">
    <property type="protein sequence ID" value="EGF99338.1"/>
    <property type="molecule type" value="Genomic_DNA"/>
</dbReference>
<feature type="chain" id="PRO_5003315949" evidence="1">
    <location>
        <begin position="28"/>
        <end position="165"/>
    </location>
</feature>
<dbReference type="PDB" id="6SGO">
    <property type="method" value="NMR"/>
    <property type="chains" value="A=28-165"/>
</dbReference>
<keyword evidence="1" id="KW-0732">Signal</keyword>
<dbReference type="RefSeq" id="XP_007417382.1">
    <property type="nucleotide sequence ID" value="XM_007417320.1"/>
</dbReference>
<dbReference type="HOGENOM" id="CLU_1611149_0_0_1"/>
<accession>F4S7L2</accession>
<proteinExistence type="evidence at protein level"/>
<dbReference type="PDBsum" id="6SGO"/>
<dbReference type="BMRB" id="F4S7L2"/>
<name>F4S7L2_MELLP</name>
<dbReference type="InParanoid" id="F4S7L2"/>
<sequence length="165" mass="19023">MPCIVEMFKKLLLVILLYSPMMTFVLSELPESFEFILTEDMVTDLVTKSPDSVNSEHELAHFLGPHDPEIYVNGKIQTTTAFLQFFRQGLFKKLKDAEFAINVSGKVKEGEGYKLVWKSAAQRSHDQKIRWDEAEAYIWRRKDGSCWLHSVKFIMSKAAPYVAID</sequence>
<dbReference type="KEGG" id="mlr:MELLADRAFT_124017"/>
<gene>
    <name evidence="2" type="ORF">MELLADRAFT_124017</name>
</gene>
<reference evidence="3" key="1">
    <citation type="journal article" date="2011" name="Proc. Natl. Acad. Sci. U.S.A.">
        <title>Obligate biotrophy features unraveled by the genomic analysis of rust fungi.</title>
        <authorList>
            <person name="Duplessis S."/>
            <person name="Cuomo C.A."/>
            <person name="Lin Y.-C."/>
            <person name="Aerts A."/>
            <person name="Tisserant E."/>
            <person name="Veneault-Fourrey C."/>
            <person name="Joly D.L."/>
            <person name="Hacquard S."/>
            <person name="Amselem J."/>
            <person name="Cantarel B.L."/>
            <person name="Chiu R."/>
            <person name="Coutinho P.M."/>
            <person name="Feau N."/>
            <person name="Field M."/>
            <person name="Frey P."/>
            <person name="Gelhaye E."/>
            <person name="Goldberg J."/>
            <person name="Grabherr M.G."/>
            <person name="Kodira C.D."/>
            <person name="Kohler A."/>
            <person name="Kuees U."/>
            <person name="Lindquist E.A."/>
            <person name="Lucas S.M."/>
            <person name="Mago R."/>
            <person name="Mauceli E."/>
            <person name="Morin E."/>
            <person name="Murat C."/>
            <person name="Pangilinan J.L."/>
            <person name="Park R."/>
            <person name="Pearson M."/>
            <person name="Quesneville H."/>
            <person name="Rouhier N."/>
            <person name="Sakthikumar S."/>
            <person name="Salamov A.A."/>
            <person name="Schmutz J."/>
            <person name="Selles B."/>
            <person name="Shapiro H."/>
            <person name="Tanguay P."/>
            <person name="Tuskan G.A."/>
            <person name="Henrissat B."/>
            <person name="Van de Peer Y."/>
            <person name="Rouze P."/>
            <person name="Ellis J.G."/>
            <person name="Dodds P.N."/>
            <person name="Schein J.E."/>
            <person name="Zhong S."/>
            <person name="Hamelin R.C."/>
            <person name="Grigoriev I.V."/>
            <person name="Szabo L.J."/>
            <person name="Martin F."/>
        </authorList>
    </citation>
    <scope>NUCLEOTIDE SEQUENCE [LARGE SCALE GENOMIC DNA]</scope>
    <source>
        <strain evidence="3">98AG31 / pathotype 3-4-7</strain>
    </source>
</reference>